<dbReference type="AlphaFoldDB" id="A0A5K4F7V3"/>
<evidence type="ECO:0000259" key="2">
    <source>
        <dbReference type="PROSITE" id="PS50948"/>
    </source>
</evidence>
<reference evidence="4" key="2">
    <citation type="submission" date="2019-11" db="UniProtKB">
        <authorList>
            <consortium name="WormBaseParasite"/>
        </authorList>
    </citation>
    <scope>IDENTIFICATION</scope>
    <source>
        <strain evidence="4">Puerto Rican</strain>
    </source>
</reference>
<dbReference type="InParanoid" id="A0A5K4F7V3"/>
<dbReference type="WBParaSite" id="Smp_331180.1">
    <property type="protein sequence ID" value="Smp_331180.1"/>
    <property type="gene ID" value="Smp_331180"/>
</dbReference>
<organism evidence="3 4">
    <name type="scientific">Schistosoma mansoni</name>
    <name type="common">Blood fluke</name>
    <dbReference type="NCBI Taxonomy" id="6183"/>
    <lineage>
        <taxon>Eukaryota</taxon>
        <taxon>Metazoa</taxon>
        <taxon>Spiralia</taxon>
        <taxon>Lophotrochozoa</taxon>
        <taxon>Platyhelminthes</taxon>
        <taxon>Trematoda</taxon>
        <taxon>Digenea</taxon>
        <taxon>Strigeidida</taxon>
        <taxon>Schistosomatoidea</taxon>
        <taxon>Schistosomatidae</taxon>
        <taxon>Schistosoma</taxon>
    </lineage>
</organism>
<dbReference type="PROSITE" id="PS50948">
    <property type="entry name" value="PAN"/>
    <property type="match status" value="1"/>
</dbReference>
<protein>
    <submittedName>
        <fullName evidence="4">Apple domain-containing protein</fullName>
    </submittedName>
</protein>
<name>A0A5K4F7V3_SCHMA</name>
<keyword evidence="3" id="KW-1185">Reference proteome</keyword>
<sequence>MHCKLHHSFIITVLISIYLFDCLHTQTNLTNNFTLLSSCRKCSTCNTNMHCNYTQWISISGLPMQSFLQTYWLKTVETKSDCLIVCRFHPQCKLYTHKAIKQEFCKLYSGLMENTTIDTNSTDHYVTGGRVCCCKFKSLFVYYGDKILRKFSNIIN</sequence>
<dbReference type="Proteomes" id="UP000008854">
    <property type="component" value="Unassembled WGS sequence"/>
</dbReference>
<evidence type="ECO:0000313" key="3">
    <source>
        <dbReference type="Proteomes" id="UP000008854"/>
    </source>
</evidence>
<feature type="signal peptide" evidence="1">
    <location>
        <begin position="1"/>
        <end position="25"/>
    </location>
</feature>
<dbReference type="InterPro" id="IPR003609">
    <property type="entry name" value="Pan_app"/>
</dbReference>
<evidence type="ECO:0000256" key="1">
    <source>
        <dbReference type="SAM" id="SignalP"/>
    </source>
</evidence>
<evidence type="ECO:0000313" key="4">
    <source>
        <dbReference type="WBParaSite" id="Smp_331180.1"/>
    </source>
</evidence>
<feature type="chain" id="PRO_5040445339" evidence="1">
    <location>
        <begin position="26"/>
        <end position="156"/>
    </location>
</feature>
<proteinExistence type="predicted"/>
<accession>A0A5K4F7V3</accession>
<reference evidence="3" key="1">
    <citation type="journal article" date="2012" name="PLoS Negl. Trop. Dis.">
        <title>A systematically improved high quality genome and transcriptome of the human blood fluke Schistosoma mansoni.</title>
        <authorList>
            <person name="Protasio A.V."/>
            <person name="Tsai I.J."/>
            <person name="Babbage A."/>
            <person name="Nichol S."/>
            <person name="Hunt M."/>
            <person name="Aslett M.A."/>
            <person name="De Silva N."/>
            <person name="Velarde G.S."/>
            <person name="Anderson T.J."/>
            <person name="Clark R.C."/>
            <person name="Davidson C."/>
            <person name="Dillon G.P."/>
            <person name="Holroyd N.E."/>
            <person name="LoVerde P.T."/>
            <person name="Lloyd C."/>
            <person name="McQuillan J."/>
            <person name="Oliveira G."/>
            <person name="Otto T.D."/>
            <person name="Parker-Manuel S.J."/>
            <person name="Quail M.A."/>
            <person name="Wilson R.A."/>
            <person name="Zerlotini A."/>
            <person name="Dunne D.W."/>
            <person name="Berriman M."/>
        </authorList>
    </citation>
    <scope>NUCLEOTIDE SEQUENCE [LARGE SCALE GENOMIC DNA]</scope>
    <source>
        <strain evidence="3">Puerto Rican</strain>
    </source>
</reference>
<feature type="domain" description="Apple" evidence="2">
    <location>
        <begin position="51"/>
        <end position="132"/>
    </location>
</feature>
<keyword evidence="1" id="KW-0732">Signal</keyword>